<comment type="caution">
    <text evidence="2">The sequence shown here is derived from an EMBL/GenBank/DDBJ whole genome shotgun (WGS) entry which is preliminary data.</text>
</comment>
<organism evidence="2 3">
    <name type="scientific">Pristionchus mayeri</name>
    <dbReference type="NCBI Taxonomy" id="1317129"/>
    <lineage>
        <taxon>Eukaryota</taxon>
        <taxon>Metazoa</taxon>
        <taxon>Ecdysozoa</taxon>
        <taxon>Nematoda</taxon>
        <taxon>Chromadorea</taxon>
        <taxon>Rhabditida</taxon>
        <taxon>Rhabditina</taxon>
        <taxon>Diplogasteromorpha</taxon>
        <taxon>Diplogasteroidea</taxon>
        <taxon>Neodiplogasteridae</taxon>
        <taxon>Pristionchus</taxon>
    </lineage>
</organism>
<dbReference type="PANTHER" id="PTHR23048:SF13">
    <property type="entry name" value="EF-HAND DOMAIN-CONTAINING PROTEIN"/>
    <property type="match status" value="1"/>
</dbReference>
<dbReference type="SUPFAM" id="SSF47473">
    <property type="entry name" value="EF-hand"/>
    <property type="match status" value="1"/>
</dbReference>
<dbReference type="InterPro" id="IPR050230">
    <property type="entry name" value="CALM/Myosin/TropC-like"/>
</dbReference>
<dbReference type="PANTHER" id="PTHR23048">
    <property type="entry name" value="MYOSIN LIGHT CHAIN 1, 3"/>
    <property type="match status" value="1"/>
</dbReference>
<dbReference type="AlphaFoldDB" id="A0AAN5C9Y8"/>
<accession>A0AAN5C9Y8</accession>
<dbReference type="PROSITE" id="PS50222">
    <property type="entry name" value="EF_HAND_2"/>
    <property type="match status" value="1"/>
</dbReference>
<dbReference type="GO" id="GO:0016460">
    <property type="term" value="C:myosin II complex"/>
    <property type="evidence" value="ECO:0007669"/>
    <property type="project" value="TreeGrafter"/>
</dbReference>
<name>A0AAN5C9Y8_9BILA</name>
<sequence>EMFTNDDIIEAINFYDTAGDGKVGIKQVGLVLRAVGLVPTESHLNKLTSSFNEESRVGVEELVPMAREVATTRPVNLDELSMCLAPFDRESNGQITLSELRHVLSHWGDKLNEKEMDVLLQGVDVVDGKVSIPIFIKHITSY</sequence>
<feature type="non-terminal residue" evidence="2">
    <location>
        <position position="1"/>
    </location>
</feature>
<gene>
    <name evidence="2" type="ORF">PMAYCL1PPCAC_13668</name>
</gene>
<dbReference type="Gene3D" id="1.10.238.10">
    <property type="entry name" value="EF-hand"/>
    <property type="match status" value="2"/>
</dbReference>
<dbReference type="GO" id="GO:0005509">
    <property type="term" value="F:calcium ion binding"/>
    <property type="evidence" value="ECO:0007669"/>
    <property type="project" value="InterPro"/>
</dbReference>
<dbReference type="InterPro" id="IPR011992">
    <property type="entry name" value="EF-hand-dom_pair"/>
</dbReference>
<feature type="domain" description="EF-hand" evidence="1">
    <location>
        <begin position="3"/>
        <end position="38"/>
    </location>
</feature>
<protein>
    <recommendedName>
        <fullName evidence="1">EF-hand domain-containing protein</fullName>
    </recommendedName>
</protein>
<reference evidence="3" key="1">
    <citation type="submission" date="2022-10" db="EMBL/GenBank/DDBJ databases">
        <title>Genome assembly of Pristionchus species.</title>
        <authorList>
            <person name="Yoshida K."/>
            <person name="Sommer R.J."/>
        </authorList>
    </citation>
    <scope>NUCLEOTIDE SEQUENCE [LARGE SCALE GENOMIC DNA]</scope>
    <source>
        <strain evidence="3">RS5460</strain>
    </source>
</reference>
<dbReference type="FunFam" id="1.10.238.10:FF:000001">
    <property type="entry name" value="Calmodulin 1"/>
    <property type="match status" value="1"/>
</dbReference>
<dbReference type="Proteomes" id="UP001328107">
    <property type="component" value="Unassembled WGS sequence"/>
</dbReference>
<proteinExistence type="predicted"/>
<evidence type="ECO:0000313" key="3">
    <source>
        <dbReference type="Proteomes" id="UP001328107"/>
    </source>
</evidence>
<evidence type="ECO:0000259" key="1">
    <source>
        <dbReference type="PROSITE" id="PS50222"/>
    </source>
</evidence>
<dbReference type="InterPro" id="IPR002048">
    <property type="entry name" value="EF_hand_dom"/>
</dbReference>
<keyword evidence="3" id="KW-1185">Reference proteome</keyword>
<dbReference type="EMBL" id="BTRK01000003">
    <property type="protein sequence ID" value="GMR43473.1"/>
    <property type="molecule type" value="Genomic_DNA"/>
</dbReference>
<evidence type="ECO:0000313" key="2">
    <source>
        <dbReference type="EMBL" id="GMR43473.1"/>
    </source>
</evidence>